<dbReference type="GO" id="GO:0005829">
    <property type="term" value="C:cytosol"/>
    <property type="evidence" value="ECO:0007669"/>
    <property type="project" value="TreeGrafter"/>
</dbReference>
<dbReference type="InterPro" id="IPR018204">
    <property type="entry name" value="Trp_synthase_alpha_AS"/>
</dbReference>
<dbReference type="Pfam" id="PF00290">
    <property type="entry name" value="Trp_syntA"/>
    <property type="match status" value="1"/>
</dbReference>
<organism evidence="10 11">
    <name type="scientific">Candidatus Sungiibacteriota bacterium</name>
    <dbReference type="NCBI Taxonomy" id="2750080"/>
    <lineage>
        <taxon>Bacteria</taxon>
        <taxon>Candidatus Sungiibacteriota</taxon>
    </lineage>
</organism>
<dbReference type="InterPro" id="IPR002028">
    <property type="entry name" value="Trp_synthase_suA"/>
</dbReference>
<dbReference type="InterPro" id="IPR011060">
    <property type="entry name" value="RibuloseP-bd_barrel"/>
</dbReference>
<evidence type="ECO:0000256" key="1">
    <source>
        <dbReference type="ARBA" id="ARBA00004733"/>
    </source>
</evidence>
<dbReference type="PROSITE" id="PS00167">
    <property type="entry name" value="TRP_SYNTHASE_ALPHA"/>
    <property type="match status" value="1"/>
</dbReference>
<keyword evidence="5 8" id="KW-0057">Aromatic amino acid biosynthesis</keyword>
<evidence type="ECO:0000256" key="3">
    <source>
        <dbReference type="ARBA" id="ARBA00022605"/>
    </source>
</evidence>
<proteinExistence type="inferred from homology"/>
<evidence type="ECO:0000256" key="7">
    <source>
        <dbReference type="ARBA" id="ARBA00049047"/>
    </source>
</evidence>
<dbReference type="PANTHER" id="PTHR43406:SF1">
    <property type="entry name" value="TRYPTOPHAN SYNTHASE ALPHA CHAIN, CHLOROPLASTIC"/>
    <property type="match status" value="1"/>
</dbReference>
<dbReference type="Gene3D" id="3.20.20.70">
    <property type="entry name" value="Aldolase class I"/>
    <property type="match status" value="1"/>
</dbReference>
<evidence type="ECO:0000313" key="10">
    <source>
        <dbReference type="EMBL" id="MBI4132973.1"/>
    </source>
</evidence>
<dbReference type="NCBIfam" id="TIGR00262">
    <property type="entry name" value="trpA"/>
    <property type="match status" value="1"/>
</dbReference>
<comment type="similarity">
    <text evidence="8 9">Belongs to the TrpA family.</text>
</comment>
<dbReference type="EMBL" id="JACQMI010000022">
    <property type="protein sequence ID" value="MBI4132973.1"/>
    <property type="molecule type" value="Genomic_DNA"/>
</dbReference>
<evidence type="ECO:0000256" key="9">
    <source>
        <dbReference type="RuleBase" id="RU003662"/>
    </source>
</evidence>
<comment type="pathway">
    <text evidence="1 8">Amino-acid biosynthesis; L-tryptophan biosynthesis; L-tryptophan from chorismate: step 5/5.</text>
</comment>
<comment type="caution">
    <text evidence="10">The sequence shown here is derived from an EMBL/GenBank/DDBJ whole genome shotgun (WGS) entry which is preliminary data.</text>
</comment>
<feature type="active site" description="Proton acceptor" evidence="8">
    <location>
        <position position="49"/>
    </location>
</feature>
<evidence type="ECO:0000256" key="5">
    <source>
        <dbReference type="ARBA" id="ARBA00023141"/>
    </source>
</evidence>
<dbReference type="Proteomes" id="UP000756703">
    <property type="component" value="Unassembled WGS sequence"/>
</dbReference>
<dbReference type="PANTHER" id="PTHR43406">
    <property type="entry name" value="TRYPTOPHAN SYNTHASE, ALPHA CHAIN"/>
    <property type="match status" value="1"/>
</dbReference>
<evidence type="ECO:0000256" key="6">
    <source>
        <dbReference type="ARBA" id="ARBA00023239"/>
    </source>
</evidence>
<feature type="active site" description="Proton acceptor" evidence="8">
    <location>
        <position position="60"/>
    </location>
</feature>
<dbReference type="AlphaFoldDB" id="A0A933DUF6"/>
<protein>
    <recommendedName>
        <fullName evidence="8">Tryptophan synthase alpha chain</fullName>
        <ecNumber evidence="8">4.2.1.20</ecNumber>
    </recommendedName>
</protein>
<gene>
    <name evidence="8" type="primary">trpA</name>
    <name evidence="10" type="ORF">HY473_02720</name>
</gene>
<dbReference type="CDD" id="cd04724">
    <property type="entry name" value="Tryptophan_synthase_alpha"/>
    <property type="match status" value="1"/>
</dbReference>
<comment type="function">
    <text evidence="8">The alpha subunit is responsible for the aldol cleavage of indoleglycerol phosphate to indole and glyceraldehyde 3-phosphate.</text>
</comment>
<reference evidence="10" key="1">
    <citation type="submission" date="2020-07" db="EMBL/GenBank/DDBJ databases">
        <title>Huge and variable diversity of episymbiotic CPR bacteria and DPANN archaea in groundwater ecosystems.</title>
        <authorList>
            <person name="He C.Y."/>
            <person name="Keren R."/>
            <person name="Whittaker M."/>
            <person name="Farag I.F."/>
            <person name="Doudna J."/>
            <person name="Cate J.H.D."/>
            <person name="Banfield J.F."/>
        </authorList>
    </citation>
    <scope>NUCLEOTIDE SEQUENCE</scope>
    <source>
        <strain evidence="10">NC_groundwater_1225_Ag_S-0.1um_56_177</strain>
    </source>
</reference>
<sequence length="266" mass="28796">MNTIAAQLQKIQAENRLGLMTHIVVGYPTLDESRALIMAMAEAGVDFIELQIPFSDPVADGPTLMQANQIALEGGVTVRAAMELMAELAPRVGIPLIFMTYFNIIHHYGAERFCADAARAGARGLIVPDIPLDEEPQEHFISAAEAHNMTVVRLLSPASTERRLKLNAELARDFVYFVSRKGITGAQSALDPELQSHLKKVKQFITVPIAVGFGISKPEHLEVLKGHAEIAVIGSAAVNVYNQAASGKGVEAVKGFLSDLARVRDF</sequence>
<keyword evidence="6 8" id="KW-0456">Lyase</keyword>
<evidence type="ECO:0000256" key="2">
    <source>
        <dbReference type="ARBA" id="ARBA00011270"/>
    </source>
</evidence>
<comment type="catalytic activity">
    <reaction evidence="7 8">
        <text>(1S,2R)-1-C-(indol-3-yl)glycerol 3-phosphate + L-serine = D-glyceraldehyde 3-phosphate + L-tryptophan + H2O</text>
        <dbReference type="Rhea" id="RHEA:10532"/>
        <dbReference type="ChEBI" id="CHEBI:15377"/>
        <dbReference type="ChEBI" id="CHEBI:33384"/>
        <dbReference type="ChEBI" id="CHEBI:57912"/>
        <dbReference type="ChEBI" id="CHEBI:58866"/>
        <dbReference type="ChEBI" id="CHEBI:59776"/>
        <dbReference type="EC" id="4.2.1.20"/>
    </reaction>
</comment>
<dbReference type="SUPFAM" id="SSF51366">
    <property type="entry name" value="Ribulose-phoshate binding barrel"/>
    <property type="match status" value="1"/>
</dbReference>
<comment type="subunit">
    <text evidence="2 8">Tetramer of two alpha and two beta chains.</text>
</comment>
<evidence type="ECO:0000256" key="8">
    <source>
        <dbReference type="HAMAP-Rule" id="MF_00131"/>
    </source>
</evidence>
<dbReference type="InterPro" id="IPR013785">
    <property type="entry name" value="Aldolase_TIM"/>
</dbReference>
<dbReference type="EC" id="4.2.1.20" evidence="8"/>
<name>A0A933DUF6_9BACT</name>
<evidence type="ECO:0000256" key="4">
    <source>
        <dbReference type="ARBA" id="ARBA00022822"/>
    </source>
</evidence>
<dbReference type="HAMAP" id="MF_00131">
    <property type="entry name" value="Trp_synth_alpha"/>
    <property type="match status" value="1"/>
</dbReference>
<keyword evidence="3 8" id="KW-0028">Amino-acid biosynthesis</keyword>
<evidence type="ECO:0000313" key="11">
    <source>
        <dbReference type="Proteomes" id="UP000756703"/>
    </source>
</evidence>
<accession>A0A933DUF6</accession>
<dbReference type="GO" id="GO:0004834">
    <property type="term" value="F:tryptophan synthase activity"/>
    <property type="evidence" value="ECO:0007669"/>
    <property type="project" value="UniProtKB-UniRule"/>
</dbReference>
<keyword evidence="4 8" id="KW-0822">Tryptophan biosynthesis</keyword>